<dbReference type="AlphaFoldDB" id="A0AA37ULJ8"/>
<protein>
    <submittedName>
        <fullName evidence="2">Uncharacterized protein</fullName>
    </submittedName>
</protein>
<gene>
    <name evidence="2" type="ORF">GCM10025874_19530</name>
</gene>
<evidence type="ECO:0000256" key="1">
    <source>
        <dbReference type="SAM" id="Phobius"/>
    </source>
</evidence>
<keyword evidence="1" id="KW-1133">Transmembrane helix</keyword>
<keyword evidence="3" id="KW-1185">Reference proteome</keyword>
<feature type="transmembrane region" description="Helical" evidence="1">
    <location>
        <begin position="36"/>
        <end position="57"/>
    </location>
</feature>
<sequence length="68" mass="7171">MPKRSSAPIITAICAVLLLVLSAVQLFSSIGDDARAGQWVGIGLQALIGAVLLIVTVRQLVERNVRST</sequence>
<keyword evidence="1" id="KW-0812">Transmembrane</keyword>
<proteinExistence type="predicted"/>
<comment type="caution">
    <text evidence="2">The sequence shown here is derived from an EMBL/GenBank/DDBJ whole genome shotgun (WGS) entry which is preliminary data.</text>
</comment>
<dbReference type="Proteomes" id="UP001157160">
    <property type="component" value="Unassembled WGS sequence"/>
</dbReference>
<evidence type="ECO:0000313" key="2">
    <source>
        <dbReference type="EMBL" id="GMA28700.1"/>
    </source>
</evidence>
<accession>A0AA37ULJ8</accession>
<organism evidence="2 3">
    <name type="scientific">Arenivirga flava</name>
    <dbReference type="NCBI Taxonomy" id="1930060"/>
    <lineage>
        <taxon>Bacteria</taxon>
        <taxon>Bacillati</taxon>
        <taxon>Actinomycetota</taxon>
        <taxon>Actinomycetes</taxon>
        <taxon>Micrococcales</taxon>
        <taxon>Microbacteriaceae</taxon>
        <taxon>Arenivirga</taxon>
    </lineage>
</organism>
<dbReference type="RefSeq" id="WP_284232112.1">
    <property type="nucleotide sequence ID" value="NZ_BSUL01000001.1"/>
</dbReference>
<name>A0AA37ULJ8_9MICO</name>
<evidence type="ECO:0000313" key="3">
    <source>
        <dbReference type="Proteomes" id="UP001157160"/>
    </source>
</evidence>
<reference evidence="2 3" key="1">
    <citation type="journal article" date="2014" name="Int. J. Syst. Evol. Microbiol.">
        <title>Complete genome sequence of Corynebacterium casei LMG S-19264T (=DSM 44701T), isolated from a smear-ripened cheese.</title>
        <authorList>
            <consortium name="US DOE Joint Genome Institute (JGI-PGF)"/>
            <person name="Walter F."/>
            <person name="Albersmeier A."/>
            <person name="Kalinowski J."/>
            <person name="Ruckert C."/>
        </authorList>
    </citation>
    <scope>NUCLEOTIDE SEQUENCE [LARGE SCALE GENOMIC DNA]</scope>
    <source>
        <strain evidence="2 3">NBRC 112289</strain>
    </source>
</reference>
<dbReference type="EMBL" id="BSUL01000001">
    <property type="protein sequence ID" value="GMA28700.1"/>
    <property type="molecule type" value="Genomic_DNA"/>
</dbReference>
<keyword evidence="1" id="KW-0472">Membrane</keyword>